<keyword evidence="4" id="KW-0677">Repeat</keyword>
<evidence type="ECO:0000256" key="1">
    <source>
        <dbReference type="ARBA" id="ARBA00004245"/>
    </source>
</evidence>
<dbReference type="InterPro" id="IPR027417">
    <property type="entry name" value="P-loop_NTPase"/>
</dbReference>
<protein>
    <submittedName>
        <fullName evidence="13">Neither inactivation nor afterpotential protein C</fullName>
    </submittedName>
</protein>
<comment type="similarity">
    <text evidence="11">Belongs to the TRAFAC class myosin-kinesin ATPase superfamily. Myosin family.</text>
</comment>
<dbReference type="PANTHER" id="PTHR46256:SF2">
    <property type="entry name" value="NEITHER INACTIVATION NOR AFTERPOTENTIAL PROTEIN C"/>
    <property type="match status" value="1"/>
</dbReference>
<evidence type="ECO:0000256" key="5">
    <source>
        <dbReference type="ARBA" id="ARBA00022741"/>
    </source>
</evidence>
<evidence type="ECO:0000313" key="13">
    <source>
        <dbReference type="EMBL" id="ODM92471.1"/>
    </source>
</evidence>
<keyword evidence="9" id="KW-0206">Cytoskeleton</keyword>
<keyword evidence="7 11" id="KW-0518">Myosin</keyword>
<sequence length="209" mass="24474">MIQVMRLSENPAVVQLFSNLMTKTGNLTISEEDMQGKQTKWTSALAVKPQQAKKFNTKSRGKYSQSRQMQTIAATMRNSLLELLQKVSEGSAHFVRCLRSNLKSTPFSFDRDLIRYQIRALGIVETIRARQLGYPRRLKFAEFLRRYKFLAFDFDENVDETRDNCRLLLIRLKLEGWTLGKSRVLLKHYNEEFLSRYVILTQKGTTYFN</sequence>
<comment type="caution">
    <text evidence="11">Lacks conserved residue(s) required for the propagation of feature annotation.</text>
</comment>
<name>A0A1D2MHS2_ORCCI</name>
<dbReference type="Gene3D" id="3.40.850.10">
    <property type="entry name" value="Kinesin motor domain"/>
    <property type="match status" value="1"/>
</dbReference>
<proteinExistence type="inferred from homology"/>
<dbReference type="Gene3D" id="1.20.120.720">
    <property type="entry name" value="Myosin VI head, motor domain, U50 subdomain"/>
    <property type="match status" value="1"/>
</dbReference>
<dbReference type="GO" id="GO:0000146">
    <property type="term" value="F:microfilament motor activity"/>
    <property type="evidence" value="ECO:0007669"/>
    <property type="project" value="TreeGrafter"/>
</dbReference>
<evidence type="ECO:0000256" key="4">
    <source>
        <dbReference type="ARBA" id="ARBA00022737"/>
    </source>
</evidence>
<dbReference type="InterPro" id="IPR036961">
    <property type="entry name" value="Kinesin_motor_dom_sf"/>
</dbReference>
<dbReference type="PANTHER" id="PTHR46256">
    <property type="entry name" value="AGAP011099-PA"/>
    <property type="match status" value="1"/>
</dbReference>
<keyword evidence="14" id="KW-1185">Reference proteome</keyword>
<evidence type="ECO:0000256" key="2">
    <source>
        <dbReference type="ARBA" id="ARBA00004316"/>
    </source>
</evidence>
<keyword evidence="3" id="KW-0963">Cytoplasm</keyword>
<dbReference type="Gene3D" id="6.20.240.20">
    <property type="match status" value="1"/>
</dbReference>
<evidence type="ECO:0000256" key="6">
    <source>
        <dbReference type="ARBA" id="ARBA00022840"/>
    </source>
</evidence>
<reference evidence="13 14" key="1">
    <citation type="journal article" date="2016" name="Genome Biol. Evol.">
        <title>Gene Family Evolution Reflects Adaptation to Soil Environmental Stressors in the Genome of the Collembolan Orchesella cincta.</title>
        <authorList>
            <person name="Faddeeva-Vakhrusheva A."/>
            <person name="Derks M.F."/>
            <person name="Anvar S.Y."/>
            <person name="Agamennone V."/>
            <person name="Suring W."/>
            <person name="Smit S."/>
            <person name="van Straalen N.M."/>
            <person name="Roelofs D."/>
        </authorList>
    </citation>
    <scope>NUCLEOTIDE SEQUENCE [LARGE SCALE GENOMIC DNA]</scope>
    <source>
        <tissue evidence="13">Mixed pool</tissue>
    </source>
</reference>
<evidence type="ECO:0000256" key="7">
    <source>
        <dbReference type="ARBA" id="ARBA00023123"/>
    </source>
</evidence>
<keyword evidence="10" id="KW-0966">Cell projection</keyword>
<keyword evidence="5" id="KW-0547">Nucleotide-binding</keyword>
<dbReference type="Gene3D" id="1.20.58.530">
    <property type="match status" value="1"/>
</dbReference>
<dbReference type="InterPro" id="IPR001609">
    <property type="entry name" value="Myosin_head_motor_dom-like"/>
</dbReference>
<evidence type="ECO:0000313" key="14">
    <source>
        <dbReference type="Proteomes" id="UP000094527"/>
    </source>
</evidence>
<keyword evidence="11" id="KW-0009">Actin-binding</keyword>
<evidence type="ECO:0000256" key="8">
    <source>
        <dbReference type="ARBA" id="ARBA00023175"/>
    </source>
</evidence>
<dbReference type="OMA" id="DETRDNC"/>
<evidence type="ECO:0000256" key="11">
    <source>
        <dbReference type="PROSITE-ProRule" id="PRU00782"/>
    </source>
</evidence>
<dbReference type="GO" id="GO:0030832">
    <property type="term" value="P:regulation of actin filament length"/>
    <property type="evidence" value="ECO:0007669"/>
    <property type="project" value="TreeGrafter"/>
</dbReference>
<evidence type="ECO:0000259" key="12">
    <source>
        <dbReference type="PROSITE" id="PS51456"/>
    </source>
</evidence>
<dbReference type="InterPro" id="IPR052409">
    <property type="entry name" value="Myosin-III_kinase_activity"/>
</dbReference>
<dbReference type="GO" id="GO:0042995">
    <property type="term" value="C:cell projection"/>
    <property type="evidence" value="ECO:0007669"/>
    <property type="project" value="UniProtKB-SubCell"/>
</dbReference>
<dbReference type="GO" id="GO:0003779">
    <property type="term" value="F:actin binding"/>
    <property type="evidence" value="ECO:0007669"/>
    <property type="project" value="UniProtKB-KW"/>
</dbReference>
<organism evidence="13 14">
    <name type="scientific">Orchesella cincta</name>
    <name type="common">Springtail</name>
    <name type="synonym">Podura cincta</name>
    <dbReference type="NCBI Taxonomy" id="48709"/>
    <lineage>
        <taxon>Eukaryota</taxon>
        <taxon>Metazoa</taxon>
        <taxon>Ecdysozoa</taxon>
        <taxon>Arthropoda</taxon>
        <taxon>Hexapoda</taxon>
        <taxon>Collembola</taxon>
        <taxon>Entomobryomorpha</taxon>
        <taxon>Entomobryoidea</taxon>
        <taxon>Orchesellidae</taxon>
        <taxon>Orchesellinae</taxon>
        <taxon>Orchesella</taxon>
    </lineage>
</organism>
<evidence type="ECO:0000256" key="10">
    <source>
        <dbReference type="ARBA" id="ARBA00023273"/>
    </source>
</evidence>
<dbReference type="EMBL" id="LJIJ01001221">
    <property type="protein sequence ID" value="ODM92471.1"/>
    <property type="molecule type" value="Genomic_DNA"/>
</dbReference>
<dbReference type="SUPFAM" id="SSF52540">
    <property type="entry name" value="P-loop containing nucleoside triphosphate hydrolases"/>
    <property type="match status" value="1"/>
</dbReference>
<feature type="region of interest" description="Actin-binding" evidence="11">
    <location>
        <begin position="80"/>
        <end position="102"/>
    </location>
</feature>
<dbReference type="Pfam" id="PF00063">
    <property type="entry name" value="Myosin_head"/>
    <property type="match status" value="1"/>
</dbReference>
<dbReference type="GO" id="GO:0016459">
    <property type="term" value="C:myosin complex"/>
    <property type="evidence" value="ECO:0007669"/>
    <property type="project" value="UniProtKB-KW"/>
</dbReference>
<dbReference type="GO" id="GO:0004674">
    <property type="term" value="F:protein serine/threonine kinase activity"/>
    <property type="evidence" value="ECO:0007669"/>
    <property type="project" value="TreeGrafter"/>
</dbReference>
<comment type="caution">
    <text evidence="13">The sequence shown here is derived from an EMBL/GenBank/DDBJ whole genome shotgun (WGS) entry which is preliminary data.</text>
</comment>
<dbReference type="PROSITE" id="PS51456">
    <property type="entry name" value="MYOSIN_MOTOR"/>
    <property type="match status" value="1"/>
</dbReference>
<dbReference type="OrthoDB" id="8194479at2759"/>
<gene>
    <name evidence="13" type="ORF">Ocin01_14214</name>
</gene>
<keyword evidence="6" id="KW-0067">ATP-binding</keyword>
<dbReference type="Proteomes" id="UP000094527">
    <property type="component" value="Unassembled WGS sequence"/>
</dbReference>
<keyword evidence="8" id="KW-0505">Motor protein</keyword>
<evidence type="ECO:0000256" key="3">
    <source>
        <dbReference type="ARBA" id="ARBA00022490"/>
    </source>
</evidence>
<dbReference type="STRING" id="48709.A0A1D2MHS2"/>
<dbReference type="GO" id="GO:0005524">
    <property type="term" value="F:ATP binding"/>
    <property type="evidence" value="ECO:0007669"/>
    <property type="project" value="UniProtKB-KW"/>
</dbReference>
<accession>A0A1D2MHS2</accession>
<comment type="subcellular location">
    <subcellularLocation>
        <location evidence="2">Cell projection</location>
    </subcellularLocation>
    <subcellularLocation>
        <location evidence="1">Cytoplasm</location>
        <location evidence="1">Cytoskeleton</location>
    </subcellularLocation>
</comment>
<dbReference type="AlphaFoldDB" id="A0A1D2MHS2"/>
<feature type="domain" description="Myosin motor" evidence="12">
    <location>
        <begin position="1"/>
        <end position="202"/>
    </location>
</feature>
<evidence type="ECO:0000256" key="9">
    <source>
        <dbReference type="ARBA" id="ARBA00023212"/>
    </source>
</evidence>